<protein>
    <submittedName>
        <fullName evidence="2">Uncharacterized protein</fullName>
    </submittedName>
</protein>
<dbReference type="Proteomes" id="UP000315295">
    <property type="component" value="Unassembled WGS sequence"/>
</dbReference>
<keyword evidence="3" id="KW-1185">Reference proteome</keyword>
<feature type="compositionally biased region" description="Basic and acidic residues" evidence="1">
    <location>
        <begin position="32"/>
        <end position="43"/>
    </location>
</feature>
<evidence type="ECO:0000256" key="1">
    <source>
        <dbReference type="SAM" id="MobiDB-lite"/>
    </source>
</evidence>
<evidence type="ECO:0000313" key="3">
    <source>
        <dbReference type="Proteomes" id="UP000315295"/>
    </source>
</evidence>
<sequence>MDFVLRIAREKLEKEQKERKESARRNWKKERKAKEEAKKQREVIDAERSRRPFDAALAQLKVPFPLLKCKKVYLSDGEPCFTAYSKLYVARVVEIRLSCQLPASTNCKIKVRLIRDPCTLTVHQGGSSETIDADKKKGRSTHSGVLEFTADEGFV</sequence>
<gene>
    <name evidence="2" type="ORF">C1H46_044080</name>
</gene>
<proteinExistence type="predicted"/>
<evidence type="ECO:0000313" key="2">
    <source>
        <dbReference type="EMBL" id="TQD70385.1"/>
    </source>
</evidence>
<dbReference type="STRING" id="106549.A0A540K828"/>
<accession>A0A540K828</accession>
<organism evidence="2 3">
    <name type="scientific">Malus baccata</name>
    <name type="common">Siberian crab apple</name>
    <name type="synonym">Pyrus baccata</name>
    <dbReference type="NCBI Taxonomy" id="106549"/>
    <lineage>
        <taxon>Eukaryota</taxon>
        <taxon>Viridiplantae</taxon>
        <taxon>Streptophyta</taxon>
        <taxon>Embryophyta</taxon>
        <taxon>Tracheophyta</taxon>
        <taxon>Spermatophyta</taxon>
        <taxon>Magnoliopsida</taxon>
        <taxon>eudicotyledons</taxon>
        <taxon>Gunneridae</taxon>
        <taxon>Pentapetalae</taxon>
        <taxon>rosids</taxon>
        <taxon>fabids</taxon>
        <taxon>Rosales</taxon>
        <taxon>Rosaceae</taxon>
        <taxon>Amygdaloideae</taxon>
        <taxon>Maleae</taxon>
        <taxon>Malus</taxon>
    </lineage>
</organism>
<dbReference type="AlphaFoldDB" id="A0A540K828"/>
<feature type="region of interest" description="Disordered" evidence="1">
    <location>
        <begin position="18"/>
        <end position="43"/>
    </location>
</feature>
<name>A0A540K828_MALBA</name>
<comment type="caution">
    <text evidence="2">The sequence shown here is derived from an EMBL/GenBank/DDBJ whole genome shotgun (WGS) entry which is preliminary data.</text>
</comment>
<dbReference type="EMBL" id="VIEB01001824">
    <property type="protein sequence ID" value="TQD70385.1"/>
    <property type="molecule type" value="Genomic_DNA"/>
</dbReference>
<reference evidence="2 3" key="1">
    <citation type="journal article" date="2019" name="G3 (Bethesda)">
        <title>Sequencing of a Wild Apple (Malus baccata) Genome Unravels the Differences Between Cultivated and Wild Apple Species Regarding Disease Resistance and Cold Tolerance.</title>
        <authorList>
            <person name="Chen X."/>
        </authorList>
    </citation>
    <scope>NUCLEOTIDE SEQUENCE [LARGE SCALE GENOMIC DNA]</scope>
    <source>
        <strain evidence="3">cv. Shandingzi</strain>
        <tissue evidence="2">Leaves</tissue>
    </source>
</reference>